<feature type="coiled-coil region" evidence="1">
    <location>
        <begin position="320"/>
        <end position="456"/>
    </location>
</feature>
<protein>
    <submittedName>
        <fullName evidence="3">Uncharacterized protein</fullName>
    </submittedName>
</protein>
<organism evidence="3 4">
    <name type="scientific">Ceratopteris richardii</name>
    <name type="common">Triangle waterfern</name>
    <dbReference type="NCBI Taxonomy" id="49495"/>
    <lineage>
        <taxon>Eukaryota</taxon>
        <taxon>Viridiplantae</taxon>
        <taxon>Streptophyta</taxon>
        <taxon>Embryophyta</taxon>
        <taxon>Tracheophyta</taxon>
        <taxon>Polypodiopsida</taxon>
        <taxon>Polypodiidae</taxon>
        <taxon>Polypodiales</taxon>
        <taxon>Pteridineae</taxon>
        <taxon>Pteridaceae</taxon>
        <taxon>Parkerioideae</taxon>
        <taxon>Ceratopteris</taxon>
    </lineage>
</organism>
<feature type="compositionally biased region" description="Polar residues" evidence="2">
    <location>
        <begin position="24"/>
        <end position="33"/>
    </location>
</feature>
<feature type="region of interest" description="Disordered" evidence="2">
    <location>
        <begin position="24"/>
        <end position="62"/>
    </location>
</feature>
<feature type="compositionally biased region" description="Polar residues" evidence="2">
    <location>
        <begin position="46"/>
        <end position="61"/>
    </location>
</feature>
<reference evidence="3 4" key="1">
    <citation type="submission" date="2021-08" db="EMBL/GenBank/DDBJ databases">
        <title>WGS assembly of Ceratopteris richardii.</title>
        <authorList>
            <person name="Marchant D.B."/>
            <person name="Chen G."/>
            <person name="Jenkins J."/>
            <person name="Shu S."/>
            <person name="Leebens-Mack J."/>
            <person name="Grimwood J."/>
            <person name="Schmutz J."/>
            <person name="Soltis P."/>
            <person name="Soltis D."/>
            <person name="Chen Z.-H."/>
        </authorList>
    </citation>
    <scope>NUCLEOTIDE SEQUENCE [LARGE SCALE GENOMIC DNA]</scope>
    <source>
        <strain evidence="3">Whitten #5841</strain>
        <tissue evidence="3">Leaf</tissue>
    </source>
</reference>
<keyword evidence="1" id="KW-0175">Coiled coil</keyword>
<accession>A0A8T2S3P4</accession>
<dbReference type="OMA" id="STNSEAC"/>
<evidence type="ECO:0000256" key="2">
    <source>
        <dbReference type="SAM" id="MobiDB-lite"/>
    </source>
</evidence>
<gene>
    <name evidence="3" type="ORF">KP509_23G074300</name>
</gene>
<comment type="caution">
    <text evidence="3">The sequence shown here is derived from an EMBL/GenBank/DDBJ whole genome shotgun (WGS) entry which is preliminary data.</text>
</comment>
<keyword evidence="4" id="KW-1185">Reference proteome</keyword>
<evidence type="ECO:0000313" key="4">
    <source>
        <dbReference type="Proteomes" id="UP000825935"/>
    </source>
</evidence>
<name>A0A8T2S3P4_CERRI</name>
<proteinExistence type="predicted"/>
<evidence type="ECO:0000313" key="3">
    <source>
        <dbReference type="EMBL" id="KAH7302455.1"/>
    </source>
</evidence>
<dbReference type="OrthoDB" id="1899667at2759"/>
<dbReference type="Proteomes" id="UP000825935">
    <property type="component" value="Chromosome 23"/>
</dbReference>
<sequence>MPGAGEQKRTEVCTCGRSDIASLTPSQLLSKNDTPPRGHAFRKDSSLGTTSTNSEACNRPSTPFKGCPHLDTLHKNWQINHWWEAPPGNASRGRAASCMLTTQNPPDSPAHSELTFEAGNHTDAQRDNALDGTPVTAEVVSKASPSDGEQVYNALNNSNLSSASREGLVEVENEVGRSEVPRSNDQATRWTDENGKMAIHSDIFYAVLPSTDEVGLQWRISELRVALRASESARLESELETEALRKYVAEVEAAAAGLQSRVQELEHLMTFSMKGESKELEQLRTKIVMEVSKEARSQSSRAAKAIAAAREATMELDKVKRHASSLIKAQEEEAEKLRMEAAECRTLYHARAVQLQAMKEQIEKLEQNLKNSSNATTEVMKASQEDMLSLQKSLETAKMEAQNKSKQLADLLEAFEVQAKALESTENRLKEVESEKAELRNHSEWLEQQVAELQSQGEVAADYDHELRKVRAMLGAEKQHLLMELSTLRHGNHSLQVELVEWQEKFRNLSQQVSAPMGIRAPNKGIDGFSIGDLSECQSKAESQDNYDCSKSATEEKAMDGQECMTPTTKDTIRSSTICSCQRRLVKQNGNGSLSEHCCKISGRKICGLQDHRTRGNLHHQTSCNLLKDDLLAAAHREIVKLKEINQCLVNARQGKMWCGNSHPEKENFFRTEEKRRA</sequence>
<evidence type="ECO:0000256" key="1">
    <source>
        <dbReference type="SAM" id="Coils"/>
    </source>
</evidence>
<dbReference type="AlphaFoldDB" id="A0A8T2S3P4"/>
<dbReference type="EMBL" id="CM035428">
    <property type="protein sequence ID" value="KAH7302455.1"/>
    <property type="molecule type" value="Genomic_DNA"/>
</dbReference>